<dbReference type="EMBL" id="CAWUPB010001173">
    <property type="protein sequence ID" value="CAK7347434.1"/>
    <property type="molecule type" value="Genomic_DNA"/>
</dbReference>
<protein>
    <submittedName>
        <fullName evidence="1">Uncharacterized protein</fullName>
    </submittedName>
</protein>
<organism evidence="1 2">
    <name type="scientific">Dovyalis caffra</name>
    <dbReference type="NCBI Taxonomy" id="77055"/>
    <lineage>
        <taxon>Eukaryota</taxon>
        <taxon>Viridiplantae</taxon>
        <taxon>Streptophyta</taxon>
        <taxon>Embryophyta</taxon>
        <taxon>Tracheophyta</taxon>
        <taxon>Spermatophyta</taxon>
        <taxon>Magnoliopsida</taxon>
        <taxon>eudicotyledons</taxon>
        <taxon>Gunneridae</taxon>
        <taxon>Pentapetalae</taxon>
        <taxon>rosids</taxon>
        <taxon>fabids</taxon>
        <taxon>Malpighiales</taxon>
        <taxon>Salicaceae</taxon>
        <taxon>Flacourtieae</taxon>
        <taxon>Dovyalis</taxon>
    </lineage>
</organism>
<gene>
    <name evidence="1" type="ORF">DCAF_LOCUS20120</name>
</gene>
<keyword evidence="2" id="KW-1185">Reference proteome</keyword>
<comment type="caution">
    <text evidence="1">The sequence shown here is derived from an EMBL/GenBank/DDBJ whole genome shotgun (WGS) entry which is preliminary data.</text>
</comment>
<evidence type="ECO:0000313" key="1">
    <source>
        <dbReference type="EMBL" id="CAK7347434.1"/>
    </source>
</evidence>
<name>A0AAV1SC61_9ROSI</name>
<sequence>MTIKRAFDKLTHSLDYMEHPRIGATINIHQLGQLHSNTINGKGHSADTILHIILGDCEALHKRWLRPGSTNIVKVREKWVWAVARAMIHACIIKASPPLPLDFSNSNSHGLRGEGPMQT</sequence>
<reference evidence="1 2" key="1">
    <citation type="submission" date="2024-01" db="EMBL/GenBank/DDBJ databases">
        <authorList>
            <person name="Waweru B."/>
        </authorList>
    </citation>
    <scope>NUCLEOTIDE SEQUENCE [LARGE SCALE GENOMIC DNA]</scope>
</reference>
<dbReference type="Proteomes" id="UP001314170">
    <property type="component" value="Unassembled WGS sequence"/>
</dbReference>
<evidence type="ECO:0000313" key="2">
    <source>
        <dbReference type="Proteomes" id="UP001314170"/>
    </source>
</evidence>
<dbReference type="AlphaFoldDB" id="A0AAV1SC61"/>
<accession>A0AAV1SC61</accession>
<proteinExistence type="predicted"/>